<dbReference type="InterPro" id="IPR050490">
    <property type="entry name" value="Bact_solute-bd_prot1"/>
</dbReference>
<dbReference type="EMBL" id="LAZR01014145">
    <property type="protein sequence ID" value="KKM18786.1"/>
    <property type="molecule type" value="Genomic_DNA"/>
</dbReference>
<organism evidence="1">
    <name type="scientific">marine sediment metagenome</name>
    <dbReference type="NCBI Taxonomy" id="412755"/>
    <lineage>
        <taxon>unclassified sequences</taxon>
        <taxon>metagenomes</taxon>
        <taxon>ecological metagenomes</taxon>
    </lineage>
</organism>
<dbReference type="AlphaFoldDB" id="A0A0F9HTR6"/>
<name>A0A0F9HTR6_9ZZZZ</name>
<dbReference type="Gene3D" id="3.40.190.10">
    <property type="entry name" value="Periplasmic binding protein-like II"/>
    <property type="match status" value="1"/>
</dbReference>
<reference evidence="1" key="1">
    <citation type="journal article" date="2015" name="Nature">
        <title>Complex archaea that bridge the gap between prokaryotes and eukaryotes.</title>
        <authorList>
            <person name="Spang A."/>
            <person name="Saw J.H."/>
            <person name="Jorgensen S.L."/>
            <person name="Zaremba-Niedzwiedzka K."/>
            <person name="Martijn J."/>
            <person name="Lind A.E."/>
            <person name="van Eijk R."/>
            <person name="Schleper C."/>
            <person name="Guy L."/>
            <person name="Ettema T.J."/>
        </authorList>
    </citation>
    <scope>NUCLEOTIDE SEQUENCE</scope>
</reference>
<sequence length="430" mass="47597">MKKLLLIFTILFLLIFLIGFFVYAVSDKEPDKVTISLAGWGPGEETFKPSWAMFKEAFENEHPDITLDLIGIPYENLRQQLIVQAQAGTAPDLAQVDSAIDLELAALGFLQPLDSLLEKEVKDRIIGSLLEASKYNGKIYAVPQSPVPYVLYNSTYLAEKAGITKRPETIEELTQQATAIAGLGTDENGNRIWGISPDTARWIVGAYDFLPFFYNFGADEFDANGKVAINSKNAVEALAWYKELTEAGVLGPPGSDVREMRNLFSKDQLGFYVDNPGGRGIIRDQSGLGVDFDKHYEISVFPTKNRPENWSIYYAHTFVMFKQTKHPEAAAKFLNFYIKNADIQKTYYKDTGQLPPTNAALTDPAYGDSFSKTVMEQAGNVKRPFGLRPDKHGELVDILAVAVQSAVVGGVDPKAALDDAAQQMRELLGE</sequence>
<proteinExistence type="predicted"/>
<protein>
    <submittedName>
        <fullName evidence="1">Uncharacterized protein</fullName>
    </submittedName>
</protein>
<dbReference type="CDD" id="cd13585">
    <property type="entry name" value="PBP2_TMBP_like"/>
    <property type="match status" value="1"/>
</dbReference>
<accession>A0A0F9HTR6</accession>
<comment type="caution">
    <text evidence="1">The sequence shown here is derived from an EMBL/GenBank/DDBJ whole genome shotgun (WGS) entry which is preliminary data.</text>
</comment>
<gene>
    <name evidence="1" type="ORF">LCGC14_1662210</name>
</gene>
<dbReference type="InterPro" id="IPR006059">
    <property type="entry name" value="SBP"/>
</dbReference>
<evidence type="ECO:0000313" key="1">
    <source>
        <dbReference type="EMBL" id="KKM18786.1"/>
    </source>
</evidence>
<dbReference type="PANTHER" id="PTHR43649:SF12">
    <property type="entry name" value="DIACETYLCHITOBIOSE BINDING PROTEIN DASA"/>
    <property type="match status" value="1"/>
</dbReference>
<dbReference type="PANTHER" id="PTHR43649">
    <property type="entry name" value="ARABINOSE-BINDING PROTEIN-RELATED"/>
    <property type="match status" value="1"/>
</dbReference>
<dbReference type="SUPFAM" id="SSF53850">
    <property type="entry name" value="Periplasmic binding protein-like II"/>
    <property type="match status" value="1"/>
</dbReference>
<dbReference type="Pfam" id="PF01547">
    <property type="entry name" value="SBP_bac_1"/>
    <property type="match status" value="1"/>
</dbReference>